<keyword evidence="3" id="KW-1185">Reference proteome</keyword>
<evidence type="ECO:0000313" key="3">
    <source>
        <dbReference type="Proteomes" id="UP001163798"/>
    </source>
</evidence>
<sequence length="275" mass="30510">MKRNSNSEIMISFKFVSVFDLMIFVGIASGLRITTVDQEVLEPIHAQNMDRMGSISFLSGFEALATAAMGCGDIGDSCAVFSCCDWALCSPYNYKCHADVPWSRDQLAPPTYKNEDARIAVGETISFEVYRRHNGGQFKGYLYQLEGMSKYGWTEIGVTSDYDKRGIFHVVQADSKATRLAALAPGDQTEVYKLVNNDNVDWVYINGALDDQSSNTQLNFVKGSFGADKQSYHALWFASTMRTSFKSALNIDGDGEGNLKDSGYTAYLQVIREQS</sequence>
<evidence type="ECO:0000313" key="2">
    <source>
        <dbReference type="EMBL" id="KAJ3783253.1"/>
    </source>
</evidence>
<protein>
    <submittedName>
        <fullName evidence="2">Uncharacterized protein</fullName>
    </submittedName>
</protein>
<proteinExistence type="predicted"/>
<reference evidence="2" key="1">
    <citation type="submission" date="2022-08" db="EMBL/GenBank/DDBJ databases">
        <authorList>
            <consortium name="DOE Joint Genome Institute"/>
            <person name="Min B."/>
            <person name="Riley R."/>
            <person name="Sierra-Patev S."/>
            <person name="Naranjo-Ortiz M."/>
            <person name="Looney B."/>
            <person name="Konkel Z."/>
            <person name="Slot J.C."/>
            <person name="Sakamoto Y."/>
            <person name="Steenwyk J.L."/>
            <person name="Rokas A."/>
            <person name="Carro J."/>
            <person name="Camarero S."/>
            <person name="Ferreira P."/>
            <person name="Molpeceres G."/>
            <person name="Ruiz-Duenas F.J."/>
            <person name="Serrano A."/>
            <person name="Henrissat B."/>
            <person name="Drula E."/>
            <person name="Hughes K.W."/>
            <person name="Mata J.L."/>
            <person name="Ishikawa N.K."/>
            <person name="Vargas-Isla R."/>
            <person name="Ushijima S."/>
            <person name="Smith C.A."/>
            <person name="Ahrendt S."/>
            <person name="Andreopoulos W."/>
            <person name="He G."/>
            <person name="Labutti K."/>
            <person name="Lipzen A."/>
            <person name="Ng V."/>
            <person name="Sandor L."/>
            <person name="Barry K."/>
            <person name="Martinez A.T."/>
            <person name="Xiao Y."/>
            <person name="Gibbons J.G."/>
            <person name="Terashima K."/>
            <person name="Hibbett D.S."/>
            <person name="Grigoriev I.V."/>
        </authorList>
    </citation>
    <scope>NUCLEOTIDE SEQUENCE</scope>
    <source>
        <strain evidence="2">TFB10291</strain>
    </source>
</reference>
<organism evidence="2 3">
    <name type="scientific">Lentinula aff. detonsa</name>
    <dbReference type="NCBI Taxonomy" id="2804958"/>
    <lineage>
        <taxon>Eukaryota</taxon>
        <taxon>Fungi</taxon>
        <taxon>Dikarya</taxon>
        <taxon>Basidiomycota</taxon>
        <taxon>Agaricomycotina</taxon>
        <taxon>Agaricomycetes</taxon>
        <taxon>Agaricomycetidae</taxon>
        <taxon>Agaricales</taxon>
        <taxon>Marasmiineae</taxon>
        <taxon>Omphalotaceae</taxon>
        <taxon>Lentinula</taxon>
    </lineage>
</organism>
<keyword evidence="1" id="KW-0472">Membrane</keyword>
<name>A0AA38KDA6_9AGAR</name>
<evidence type="ECO:0000256" key="1">
    <source>
        <dbReference type="SAM" id="Phobius"/>
    </source>
</evidence>
<dbReference type="Proteomes" id="UP001163798">
    <property type="component" value="Unassembled WGS sequence"/>
</dbReference>
<keyword evidence="1" id="KW-0812">Transmembrane</keyword>
<gene>
    <name evidence="2" type="ORF">GGU10DRAFT_361412</name>
</gene>
<dbReference type="EMBL" id="MU793428">
    <property type="protein sequence ID" value="KAJ3783253.1"/>
    <property type="molecule type" value="Genomic_DNA"/>
</dbReference>
<comment type="caution">
    <text evidence="2">The sequence shown here is derived from an EMBL/GenBank/DDBJ whole genome shotgun (WGS) entry which is preliminary data.</text>
</comment>
<keyword evidence="1" id="KW-1133">Transmembrane helix</keyword>
<feature type="transmembrane region" description="Helical" evidence="1">
    <location>
        <begin position="12"/>
        <end position="31"/>
    </location>
</feature>
<dbReference type="AlphaFoldDB" id="A0AA38KDA6"/>
<accession>A0AA38KDA6</accession>